<evidence type="ECO:0008006" key="5">
    <source>
        <dbReference type="Google" id="ProtNLM"/>
    </source>
</evidence>
<dbReference type="Proteomes" id="UP001323405">
    <property type="component" value="Unassembled WGS sequence"/>
</dbReference>
<feature type="transmembrane region" description="Helical" evidence="2">
    <location>
        <begin position="37"/>
        <end position="55"/>
    </location>
</feature>
<keyword evidence="2" id="KW-0812">Transmembrane</keyword>
<feature type="compositionally biased region" description="Low complexity" evidence="1">
    <location>
        <begin position="84"/>
        <end position="102"/>
    </location>
</feature>
<protein>
    <recommendedName>
        <fullName evidence="5">C2H2-type domain-containing protein</fullName>
    </recommendedName>
</protein>
<dbReference type="RefSeq" id="XP_062746498.1">
    <property type="nucleotide sequence ID" value="XM_062883430.1"/>
</dbReference>
<proteinExistence type="predicted"/>
<accession>A0ABR0GP48</accession>
<keyword evidence="2" id="KW-1133">Transmembrane helix</keyword>
<sequence>MEDDTSLTVDMGSGPHTFSVCNRMHGPLMVGRQRSDWLVVSGAVNFGLAGLWTFGASKFRSCRCCLPCQGIILSVGVGVEPENNSDNNNNNNNNNNNINKNNNHSVSPHYCQAVCASLTSNYQHQTRHIETDTHATLTADITHLPSAQVSRK</sequence>
<reference evidence="3 4" key="1">
    <citation type="journal article" date="2023" name="bioRxiv">
        <title>High-quality genome assemblies of four members of thePodospora anserinaspecies complex.</title>
        <authorList>
            <person name="Ament-Velasquez S.L."/>
            <person name="Vogan A.A."/>
            <person name="Wallerman O."/>
            <person name="Hartmann F."/>
            <person name="Gautier V."/>
            <person name="Silar P."/>
            <person name="Giraud T."/>
            <person name="Johannesson H."/>
        </authorList>
    </citation>
    <scope>NUCLEOTIDE SEQUENCE [LARGE SCALE GENOMIC DNA]</scope>
    <source>
        <strain evidence="3 4">CBS 415.72m</strain>
    </source>
</reference>
<keyword evidence="2" id="KW-0472">Membrane</keyword>
<gene>
    <name evidence="3" type="ORF">QC762_0046740</name>
</gene>
<dbReference type="GeneID" id="87903023"/>
<dbReference type="EMBL" id="JAFFHA010000004">
    <property type="protein sequence ID" value="KAK4657525.1"/>
    <property type="molecule type" value="Genomic_DNA"/>
</dbReference>
<evidence type="ECO:0000256" key="1">
    <source>
        <dbReference type="SAM" id="MobiDB-lite"/>
    </source>
</evidence>
<feature type="region of interest" description="Disordered" evidence="1">
    <location>
        <begin position="83"/>
        <end position="102"/>
    </location>
</feature>
<name>A0ABR0GP48_9PEZI</name>
<keyword evidence="4" id="KW-1185">Reference proteome</keyword>
<evidence type="ECO:0000313" key="4">
    <source>
        <dbReference type="Proteomes" id="UP001323405"/>
    </source>
</evidence>
<organism evidence="3 4">
    <name type="scientific">Podospora pseudocomata</name>
    <dbReference type="NCBI Taxonomy" id="2093779"/>
    <lineage>
        <taxon>Eukaryota</taxon>
        <taxon>Fungi</taxon>
        <taxon>Dikarya</taxon>
        <taxon>Ascomycota</taxon>
        <taxon>Pezizomycotina</taxon>
        <taxon>Sordariomycetes</taxon>
        <taxon>Sordariomycetidae</taxon>
        <taxon>Sordariales</taxon>
        <taxon>Podosporaceae</taxon>
        <taxon>Podospora</taxon>
    </lineage>
</organism>
<comment type="caution">
    <text evidence="3">The sequence shown here is derived from an EMBL/GenBank/DDBJ whole genome shotgun (WGS) entry which is preliminary data.</text>
</comment>
<evidence type="ECO:0000256" key="2">
    <source>
        <dbReference type="SAM" id="Phobius"/>
    </source>
</evidence>
<evidence type="ECO:0000313" key="3">
    <source>
        <dbReference type="EMBL" id="KAK4657525.1"/>
    </source>
</evidence>